<evidence type="ECO:0000313" key="4">
    <source>
        <dbReference type="EMBL" id="KAF7846404.1"/>
    </source>
</evidence>
<dbReference type="SUPFAM" id="SSF54654">
    <property type="entry name" value="CI-2 family of serine protease inhibitors"/>
    <property type="match status" value="1"/>
</dbReference>
<dbReference type="Gramene" id="rna-gnl|WGS:JABURB|Cocit.L4457.1">
    <property type="protein sequence ID" value="cds-KAF7846404.1"/>
    <property type="gene ID" value="gene-BT93_L4457"/>
</dbReference>
<keyword evidence="2" id="KW-0646">Protease inhibitor</keyword>
<evidence type="ECO:0000313" key="5">
    <source>
        <dbReference type="Proteomes" id="UP000806378"/>
    </source>
</evidence>
<organism evidence="4 5">
    <name type="scientific">Corymbia citriodora subsp. variegata</name>
    <dbReference type="NCBI Taxonomy" id="360336"/>
    <lineage>
        <taxon>Eukaryota</taxon>
        <taxon>Viridiplantae</taxon>
        <taxon>Streptophyta</taxon>
        <taxon>Embryophyta</taxon>
        <taxon>Tracheophyta</taxon>
        <taxon>Spermatophyta</taxon>
        <taxon>Magnoliopsida</taxon>
        <taxon>eudicotyledons</taxon>
        <taxon>Gunneridae</taxon>
        <taxon>Pentapetalae</taxon>
        <taxon>rosids</taxon>
        <taxon>malvids</taxon>
        <taxon>Myrtales</taxon>
        <taxon>Myrtaceae</taxon>
        <taxon>Myrtoideae</taxon>
        <taxon>Eucalypteae</taxon>
        <taxon>Corymbia</taxon>
    </lineage>
</organism>
<evidence type="ECO:0000256" key="2">
    <source>
        <dbReference type="ARBA" id="ARBA00022690"/>
    </source>
</evidence>
<dbReference type="OrthoDB" id="10013825at2759"/>
<keyword evidence="5" id="KW-1185">Reference proteome</keyword>
<proteinExistence type="inferred from homology"/>
<sequence>MSCGDHPYPPCYSICCHPGQNAEKAKATIKRENPLVTTAILLPGQRPIEDYCCNRVFVWADDNGNVNRVPVIG</sequence>
<name>A0A8T0CGZ0_CORYI</name>
<evidence type="ECO:0000256" key="1">
    <source>
        <dbReference type="ARBA" id="ARBA00008210"/>
    </source>
</evidence>
<dbReference type="Gene3D" id="3.30.10.10">
    <property type="entry name" value="Trypsin Inhibitor V, subunit A"/>
    <property type="match status" value="1"/>
</dbReference>
<keyword evidence="3" id="KW-0722">Serine protease inhibitor</keyword>
<reference evidence="4" key="1">
    <citation type="submission" date="2020-05" db="EMBL/GenBank/DDBJ databases">
        <title>WGS assembly of Corymbia citriodora subspecies variegata.</title>
        <authorList>
            <person name="Barry K."/>
            <person name="Hundley H."/>
            <person name="Shu S."/>
            <person name="Jenkins J."/>
            <person name="Grimwood J."/>
            <person name="Baten A."/>
        </authorList>
    </citation>
    <scope>NUCLEOTIDE SEQUENCE</scope>
    <source>
        <strain evidence="4">CV2-018</strain>
    </source>
</reference>
<dbReference type="EMBL" id="MU093404">
    <property type="protein sequence ID" value="KAF7846404.1"/>
    <property type="molecule type" value="Genomic_DNA"/>
</dbReference>
<dbReference type="PANTHER" id="PTHR33091">
    <property type="entry name" value="PROTEIN, PUTATIVE, EXPRESSED-RELATED"/>
    <property type="match status" value="1"/>
</dbReference>
<dbReference type="Pfam" id="PF00280">
    <property type="entry name" value="potato_inhibit"/>
    <property type="match status" value="1"/>
</dbReference>
<accession>A0A8T0CGZ0</accession>
<dbReference type="GO" id="GO:0009611">
    <property type="term" value="P:response to wounding"/>
    <property type="evidence" value="ECO:0007669"/>
    <property type="project" value="InterPro"/>
</dbReference>
<dbReference type="GO" id="GO:0004867">
    <property type="term" value="F:serine-type endopeptidase inhibitor activity"/>
    <property type="evidence" value="ECO:0007669"/>
    <property type="project" value="UniProtKB-KW"/>
</dbReference>
<protein>
    <submittedName>
        <fullName evidence="4">Uncharacterized protein</fullName>
    </submittedName>
</protein>
<dbReference type="InterPro" id="IPR000864">
    <property type="entry name" value="Prot_inh_pot1"/>
</dbReference>
<gene>
    <name evidence="4" type="ORF">BT93_L4457</name>
</gene>
<dbReference type="InterPro" id="IPR036354">
    <property type="entry name" value="Prot_inh_pot1_sf"/>
</dbReference>
<comment type="similarity">
    <text evidence="1">Belongs to the protease inhibitor I13 (potato type I serine protease inhibitor) family.</text>
</comment>
<evidence type="ECO:0000256" key="3">
    <source>
        <dbReference type="ARBA" id="ARBA00022900"/>
    </source>
</evidence>
<comment type="caution">
    <text evidence="4">The sequence shown here is derived from an EMBL/GenBank/DDBJ whole genome shotgun (WGS) entry which is preliminary data.</text>
</comment>
<dbReference type="Proteomes" id="UP000806378">
    <property type="component" value="Unassembled WGS sequence"/>
</dbReference>
<dbReference type="PANTHER" id="PTHR33091:SF94">
    <property type="entry name" value="PROTEASE INHIBITOR PROTEIN"/>
    <property type="match status" value="1"/>
</dbReference>
<dbReference type="AlphaFoldDB" id="A0A8T0CGZ0"/>